<dbReference type="Pfam" id="PF13580">
    <property type="entry name" value="SIS_2"/>
    <property type="match status" value="1"/>
</dbReference>
<protein>
    <submittedName>
        <fullName evidence="2">Sugar isomerase domain-containing protein</fullName>
    </submittedName>
</protein>
<reference evidence="3" key="1">
    <citation type="journal article" date="2019" name="Int. J. Syst. Evol. Microbiol.">
        <title>The Global Catalogue of Microorganisms (GCM) 10K type strain sequencing project: providing services to taxonomists for standard genome sequencing and annotation.</title>
        <authorList>
            <consortium name="The Broad Institute Genomics Platform"/>
            <consortium name="The Broad Institute Genome Sequencing Center for Infectious Disease"/>
            <person name="Wu L."/>
            <person name="Ma J."/>
        </authorList>
    </citation>
    <scope>NUCLEOTIDE SEQUENCE [LARGE SCALE GENOMIC DNA]</scope>
    <source>
        <strain evidence="3">JCM 1490</strain>
    </source>
</reference>
<gene>
    <name evidence="2" type="ORF">ACFQQL_11910</name>
</gene>
<accession>A0ABW2QF25</accession>
<dbReference type="NCBIfam" id="NF002805">
    <property type="entry name" value="PRK02947.1"/>
    <property type="match status" value="1"/>
</dbReference>
<sequence>MSDALRAYTAAALTHLQDVVAANAAALTEAAGLVLAAWRADQLVYSLGSGHSTSGVVETFYRAGGLPFVRPLWHPDLLPLNGAGASTEAERRTGLGGELVTDVAEGDVLVVFSSSGINPVPVEAALAARDAGASVVAVTSRAASDAGPSRAGTRLYEVADVVLDTRVPPGDVTWPAADPRTAPQSSLANALLWNAVLVLCADAEPAVPFWRSANVGEGPSNETLLHRYGTRVPEL</sequence>
<evidence type="ECO:0000313" key="2">
    <source>
        <dbReference type="EMBL" id="MFC7405818.1"/>
    </source>
</evidence>
<keyword evidence="3" id="KW-1185">Reference proteome</keyword>
<dbReference type="EMBL" id="JBHTCQ010000002">
    <property type="protein sequence ID" value="MFC7405818.1"/>
    <property type="molecule type" value="Genomic_DNA"/>
</dbReference>
<dbReference type="PROSITE" id="PS51464">
    <property type="entry name" value="SIS"/>
    <property type="match status" value="1"/>
</dbReference>
<dbReference type="Gene3D" id="3.40.50.10490">
    <property type="entry name" value="Glucose-6-phosphate isomerase like protein, domain 1"/>
    <property type="match status" value="1"/>
</dbReference>
<organism evidence="2 3">
    <name type="scientific">Georgenia alba</name>
    <dbReference type="NCBI Taxonomy" id="2233858"/>
    <lineage>
        <taxon>Bacteria</taxon>
        <taxon>Bacillati</taxon>
        <taxon>Actinomycetota</taxon>
        <taxon>Actinomycetes</taxon>
        <taxon>Micrococcales</taxon>
        <taxon>Bogoriellaceae</taxon>
        <taxon>Georgenia</taxon>
    </lineage>
</organism>
<evidence type="ECO:0000313" key="3">
    <source>
        <dbReference type="Proteomes" id="UP001596455"/>
    </source>
</evidence>
<dbReference type="Proteomes" id="UP001596455">
    <property type="component" value="Unassembled WGS sequence"/>
</dbReference>
<name>A0ABW2QF25_9MICO</name>
<dbReference type="GO" id="GO:0016853">
    <property type="term" value="F:isomerase activity"/>
    <property type="evidence" value="ECO:0007669"/>
    <property type="project" value="UniProtKB-KW"/>
</dbReference>
<keyword evidence="2" id="KW-0413">Isomerase</keyword>
<comment type="caution">
    <text evidence="2">The sequence shown here is derived from an EMBL/GenBank/DDBJ whole genome shotgun (WGS) entry which is preliminary data.</text>
</comment>
<dbReference type="InterPro" id="IPR001347">
    <property type="entry name" value="SIS_dom"/>
</dbReference>
<dbReference type="InterPro" id="IPR046348">
    <property type="entry name" value="SIS_dom_sf"/>
</dbReference>
<evidence type="ECO:0000259" key="1">
    <source>
        <dbReference type="PROSITE" id="PS51464"/>
    </source>
</evidence>
<dbReference type="RefSeq" id="WP_382394598.1">
    <property type="nucleotide sequence ID" value="NZ_JBHTCQ010000002.1"/>
</dbReference>
<proteinExistence type="predicted"/>
<feature type="domain" description="SIS" evidence="1">
    <location>
        <begin position="30"/>
        <end position="205"/>
    </location>
</feature>
<dbReference type="SUPFAM" id="SSF53697">
    <property type="entry name" value="SIS domain"/>
    <property type="match status" value="1"/>
</dbReference>